<feature type="compositionally biased region" description="Basic and acidic residues" evidence="3">
    <location>
        <begin position="192"/>
        <end position="207"/>
    </location>
</feature>
<evidence type="ECO:0000256" key="2">
    <source>
        <dbReference type="PROSITE-ProRule" id="PRU00176"/>
    </source>
</evidence>
<evidence type="ECO:0000256" key="3">
    <source>
        <dbReference type="SAM" id="MobiDB-lite"/>
    </source>
</evidence>
<comment type="caution">
    <text evidence="5">The sequence shown here is derived from an EMBL/GenBank/DDBJ whole genome shotgun (WGS) entry which is preliminary data.</text>
</comment>
<dbReference type="InterPro" id="IPR012677">
    <property type="entry name" value="Nucleotide-bd_a/b_plait_sf"/>
</dbReference>
<evidence type="ECO:0000259" key="4">
    <source>
        <dbReference type="PROSITE" id="PS50102"/>
    </source>
</evidence>
<dbReference type="SMART" id="SM00360">
    <property type="entry name" value="RRM"/>
    <property type="match status" value="1"/>
</dbReference>
<dbReference type="PANTHER" id="PTHR23236">
    <property type="entry name" value="EUKARYOTIC TRANSLATION INITIATION FACTOR 4B/4H"/>
    <property type="match status" value="1"/>
</dbReference>
<sequence>MAPKQKVKMSLNDFINDEEFGSVGGGAWADEDMPIPPPSSFTDPTNQSWTANKRELPPPQDRGGMQRSFQPRDPVPIPDSPPYTARFGNLSFDVREEDLTSLLSEGYKVSKIRLTTDANGRARGVAFVEFEDRASLEAALKLNDQDFLGRQLRIMVAERSNADVQDEKFNNDWRSANRGPLPPRENVGGPRARREDPEDNRDYDNWSRRGPLPPLEGDRAPRRGGFGAGGRPPRRDPTDDIDNWRRGDSRPRPAGKPKIELAPRTVGSRDATAPPPPAATSKSSIFGGAKPVDTQKKLLEVEERQRQFEKEKFGSKKPQQQQKSQSEETEQVRKRFDVLATGDDEDEEEEKNKPAAKPAAEKRETADPARPVEREAGRDDLENEDWEVVQRKK</sequence>
<accession>A0A642VB11</accession>
<reference evidence="5" key="1">
    <citation type="journal article" date="2019" name="G3 (Bethesda)">
        <title>Genome Assemblies of Two Rare Opportunistic Yeast Pathogens: Diutina rugosa (syn. Candida rugosa) and Trichomonascus ciferrii (syn. Candida ciferrii).</title>
        <authorList>
            <person name="Mixao V."/>
            <person name="Saus E."/>
            <person name="Hansen A.P."/>
            <person name="Lass-Florl C."/>
            <person name="Gabaldon T."/>
        </authorList>
    </citation>
    <scope>NUCLEOTIDE SEQUENCE</scope>
    <source>
        <strain evidence="5">CBS 4856</strain>
    </source>
</reference>
<feature type="compositionally biased region" description="Polar residues" evidence="3">
    <location>
        <begin position="40"/>
        <end position="51"/>
    </location>
</feature>
<keyword evidence="1 2" id="KW-0694">RNA-binding</keyword>
<dbReference type="VEuPathDB" id="FungiDB:TRICI_001085"/>
<evidence type="ECO:0000313" key="5">
    <source>
        <dbReference type="EMBL" id="KAA8916787.1"/>
    </source>
</evidence>
<dbReference type="EMBL" id="SWFS01000082">
    <property type="protein sequence ID" value="KAA8916787.1"/>
    <property type="molecule type" value="Genomic_DNA"/>
</dbReference>
<dbReference type="GO" id="GO:0005730">
    <property type="term" value="C:nucleolus"/>
    <property type="evidence" value="ECO:0007669"/>
    <property type="project" value="TreeGrafter"/>
</dbReference>
<dbReference type="AlphaFoldDB" id="A0A642VB11"/>
<feature type="compositionally biased region" description="Basic and acidic residues" evidence="3">
    <location>
        <begin position="233"/>
        <end position="261"/>
    </location>
</feature>
<dbReference type="PROSITE" id="PS50102">
    <property type="entry name" value="RRM"/>
    <property type="match status" value="1"/>
</dbReference>
<dbReference type="InterPro" id="IPR035979">
    <property type="entry name" value="RBD_domain_sf"/>
</dbReference>
<proteinExistence type="predicted"/>
<dbReference type="InterPro" id="IPR000504">
    <property type="entry name" value="RRM_dom"/>
</dbReference>
<dbReference type="SUPFAM" id="SSF54928">
    <property type="entry name" value="RNA-binding domain, RBD"/>
    <property type="match status" value="1"/>
</dbReference>
<dbReference type="Gene3D" id="3.30.70.330">
    <property type="match status" value="1"/>
</dbReference>
<dbReference type="Pfam" id="PF00076">
    <property type="entry name" value="RRM_1"/>
    <property type="match status" value="1"/>
</dbReference>
<gene>
    <name evidence="5" type="ORF">TRICI_001085</name>
</gene>
<dbReference type="PANTHER" id="PTHR23236:SF11">
    <property type="entry name" value="EUKARYOTIC TRANSLATION INITIATION FACTOR 4H"/>
    <property type="match status" value="1"/>
</dbReference>
<feature type="compositionally biased region" description="Basic and acidic residues" evidence="3">
    <location>
        <begin position="359"/>
        <end position="380"/>
    </location>
</feature>
<feature type="region of interest" description="Disordered" evidence="3">
    <location>
        <begin position="18"/>
        <end position="83"/>
    </location>
</feature>
<feature type="region of interest" description="Disordered" evidence="3">
    <location>
        <begin position="167"/>
        <end position="393"/>
    </location>
</feature>
<evidence type="ECO:0000256" key="1">
    <source>
        <dbReference type="ARBA" id="ARBA00022884"/>
    </source>
</evidence>
<dbReference type="OrthoDB" id="4096934at2759"/>
<dbReference type="GO" id="GO:0003723">
    <property type="term" value="F:RNA binding"/>
    <property type="evidence" value="ECO:0007669"/>
    <property type="project" value="UniProtKB-UniRule"/>
</dbReference>
<keyword evidence="6" id="KW-1185">Reference proteome</keyword>
<feature type="compositionally biased region" description="Basic and acidic residues" evidence="3">
    <location>
        <begin position="293"/>
        <end position="314"/>
    </location>
</feature>
<dbReference type="Proteomes" id="UP000761534">
    <property type="component" value="Unassembled WGS sequence"/>
</dbReference>
<protein>
    <recommendedName>
        <fullName evidence="4">RRM domain-containing protein</fullName>
    </recommendedName>
</protein>
<evidence type="ECO:0000313" key="6">
    <source>
        <dbReference type="Proteomes" id="UP000761534"/>
    </source>
</evidence>
<feature type="domain" description="RRM" evidence="4">
    <location>
        <begin position="83"/>
        <end position="159"/>
    </location>
</feature>
<name>A0A642VB11_9ASCO</name>
<organism evidence="5 6">
    <name type="scientific">Trichomonascus ciferrii</name>
    <dbReference type="NCBI Taxonomy" id="44093"/>
    <lineage>
        <taxon>Eukaryota</taxon>
        <taxon>Fungi</taxon>
        <taxon>Dikarya</taxon>
        <taxon>Ascomycota</taxon>
        <taxon>Saccharomycotina</taxon>
        <taxon>Dipodascomycetes</taxon>
        <taxon>Dipodascales</taxon>
        <taxon>Trichomonascaceae</taxon>
        <taxon>Trichomonascus</taxon>
        <taxon>Trichomonascus ciferrii complex</taxon>
    </lineage>
</organism>